<dbReference type="FunFam" id="3.10.20.10:FF:000015">
    <property type="entry name" value="DNAation factor-related protein 4"/>
    <property type="match status" value="1"/>
</dbReference>
<dbReference type="InterPro" id="IPR044925">
    <property type="entry name" value="His-Me_finger_sf"/>
</dbReference>
<reference evidence="4 5" key="1">
    <citation type="submission" date="2017-03" db="EMBL/GenBank/DDBJ databases">
        <title>Genome of the blue death feigning beetle - Asbolus verrucosus.</title>
        <authorList>
            <person name="Rider S.D."/>
        </authorList>
    </citation>
    <scope>NUCLEOTIDE SEQUENCE [LARGE SCALE GENOMIC DNA]</scope>
    <source>
        <strain evidence="4">Butters</strain>
        <tissue evidence="4">Head and leg muscle</tissue>
    </source>
</reference>
<comment type="caution">
    <text evidence="4">The sequence shown here is derived from an EMBL/GenBank/DDBJ whole genome shotgun (WGS) entry which is preliminary data.</text>
</comment>
<dbReference type="Pfam" id="PF02017">
    <property type="entry name" value="CIDE-N"/>
    <property type="match status" value="1"/>
</dbReference>
<dbReference type="SUPFAM" id="SSF54060">
    <property type="entry name" value="His-Me finger endonucleases"/>
    <property type="match status" value="1"/>
</dbReference>
<dbReference type="SMART" id="SM00266">
    <property type="entry name" value="CAD"/>
    <property type="match status" value="1"/>
</dbReference>
<dbReference type="Proteomes" id="UP000292052">
    <property type="component" value="Unassembled WGS sequence"/>
</dbReference>
<dbReference type="PROSITE" id="PS51135">
    <property type="entry name" value="CIDE_N"/>
    <property type="match status" value="1"/>
</dbReference>
<evidence type="ECO:0000256" key="2">
    <source>
        <dbReference type="PROSITE-ProRule" id="PRU00447"/>
    </source>
</evidence>
<feature type="non-terminal residue" evidence="4">
    <location>
        <position position="240"/>
    </location>
</feature>
<evidence type="ECO:0000256" key="1">
    <source>
        <dbReference type="ARBA" id="ARBA00022703"/>
    </source>
</evidence>
<dbReference type="InterPro" id="IPR039729">
    <property type="entry name" value="DFF40"/>
</dbReference>
<dbReference type="InterPro" id="IPR003508">
    <property type="entry name" value="CIDE-N_dom"/>
</dbReference>
<dbReference type="STRING" id="1661398.A0A482VJ39"/>
<dbReference type="EMBL" id="QDEB01095741">
    <property type="protein sequence ID" value="RZC32636.1"/>
    <property type="molecule type" value="Genomic_DNA"/>
</dbReference>
<evidence type="ECO:0000259" key="3">
    <source>
        <dbReference type="PROSITE" id="PS51135"/>
    </source>
</evidence>
<sequence>MTSTKGFKVTDAERKSRVGIAAKTLDDLKKKTVDKFKLKLTPQDIFFQTQDGTLVENNDYFQTLHAQTLLIWVKNGEKAETDAEILYKTIREVNDEYLSAGEKVQEFFTEKMKSKVFKLAEVLRGIDGEKTKFSLKYDDPEWFEGLDTNAKTKEDYMFRRAQDRIRTYYYKTREELLKDPTLPQNRLRCLVSDLHDRLKLVKFNGGYFDRRDRANSICNLEGDFTCQGRWNKDKCLYSPQ</sequence>
<dbReference type="Gene3D" id="3.10.20.10">
    <property type="match status" value="1"/>
</dbReference>
<dbReference type="PANTHER" id="PTHR13067">
    <property type="entry name" value="CASPASE-ACTIVATED DNASE"/>
    <property type="match status" value="1"/>
</dbReference>
<keyword evidence="5" id="KW-1185">Reference proteome</keyword>
<name>A0A482VJ39_ASBVE</name>
<dbReference type="GO" id="GO:0016787">
    <property type="term" value="F:hydrolase activity"/>
    <property type="evidence" value="ECO:0007669"/>
    <property type="project" value="InterPro"/>
</dbReference>
<organism evidence="4 5">
    <name type="scientific">Asbolus verrucosus</name>
    <name type="common">Desert ironclad beetle</name>
    <dbReference type="NCBI Taxonomy" id="1661398"/>
    <lineage>
        <taxon>Eukaryota</taxon>
        <taxon>Metazoa</taxon>
        <taxon>Ecdysozoa</taxon>
        <taxon>Arthropoda</taxon>
        <taxon>Hexapoda</taxon>
        <taxon>Insecta</taxon>
        <taxon>Pterygota</taxon>
        <taxon>Neoptera</taxon>
        <taxon>Endopterygota</taxon>
        <taxon>Coleoptera</taxon>
        <taxon>Polyphaga</taxon>
        <taxon>Cucujiformia</taxon>
        <taxon>Tenebrionidae</taxon>
        <taxon>Pimeliinae</taxon>
        <taxon>Asbolus</taxon>
    </lineage>
</organism>
<evidence type="ECO:0000313" key="5">
    <source>
        <dbReference type="Proteomes" id="UP000292052"/>
    </source>
</evidence>
<dbReference type="PANTHER" id="PTHR13067:SF2">
    <property type="entry name" value="CASPASE-ACTIVATED DNASE"/>
    <property type="match status" value="1"/>
</dbReference>
<dbReference type="GO" id="GO:0006309">
    <property type="term" value="P:apoptotic DNA fragmentation"/>
    <property type="evidence" value="ECO:0007669"/>
    <property type="project" value="InterPro"/>
</dbReference>
<proteinExistence type="predicted"/>
<keyword evidence="1 2" id="KW-0053">Apoptosis</keyword>
<dbReference type="AlphaFoldDB" id="A0A482VJ39"/>
<dbReference type="InterPro" id="IPR015311">
    <property type="entry name" value="DFF40_C"/>
</dbReference>
<dbReference type="OrthoDB" id="9943677at2759"/>
<dbReference type="SUPFAM" id="SSF54277">
    <property type="entry name" value="CAD &amp; PB1 domains"/>
    <property type="match status" value="1"/>
</dbReference>
<dbReference type="GO" id="GO:0005634">
    <property type="term" value="C:nucleus"/>
    <property type="evidence" value="ECO:0007669"/>
    <property type="project" value="InterPro"/>
</dbReference>
<dbReference type="GO" id="GO:0004520">
    <property type="term" value="F:DNA endonuclease activity"/>
    <property type="evidence" value="ECO:0007669"/>
    <property type="project" value="InterPro"/>
</dbReference>
<protein>
    <submittedName>
        <fullName evidence="4">DFF40 and/or CIDE-N domain containing protein</fullName>
    </submittedName>
</protein>
<gene>
    <name evidence="4" type="ORF">BDFB_014603</name>
</gene>
<feature type="domain" description="CIDE-N" evidence="3">
    <location>
        <begin position="3"/>
        <end position="81"/>
    </location>
</feature>
<dbReference type="Pfam" id="PF09230">
    <property type="entry name" value="DFF40"/>
    <property type="match status" value="1"/>
</dbReference>
<evidence type="ECO:0000313" key="4">
    <source>
        <dbReference type="EMBL" id="RZC32636.1"/>
    </source>
</evidence>
<accession>A0A482VJ39</accession>
<dbReference type="GO" id="GO:0005737">
    <property type="term" value="C:cytoplasm"/>
    <property type="evidence" value="ECO:0007669"/>
    <property type="project" value="InterPro"/>
</dbReference>